<evidence type="ECO:0000259" key="1">
    <source>
        <dbReference type="Pfam" id="PF20680"/>
    </source>
</evidence>
<dbReference type="PANTHER" id="PTHR37391">
    <property type="entry name" value="E3 UBIQUITIN-PROTEIN LIGASE"/>
    <property type="match status" value="1"/>
</dbReference>
<dbReference type="Proteomes" id="UP001153069">
    <property type="component" value="Unassembled WGS sequence"/>
</dbReference>
<protein>
    <recommendedName>
        <fullName evidence="1">DUF6817 domain-containing protein</fullName>
    </recommendedName>
</protein>
<dbReference type="OrthoDB" id="2306007at2759"/>
<dbReference type="InterPro" id="IPR049202">
    <property type="entry name" value="DUF6817"/>
</dbReference>
<gene>
    <name evidence="2" type="ORF">SEMRO_1530_G280090.1</name>
</gene>
<dbReference type="EMBL" id="CAICTM010001528">
    <property type="protein sequence ID" value="CAB9524377.1"/>
    <property type="molecule type" value="Genomic_DNA"/>
</dbReference>
<dbReference type="AlphaFoldDB" id="A0A9N8EM93"/>
<dbReference type="PANTHER" id="PTHR37391:SF2">
    <property type="entry name" value="E3 UBIQUITIN-PROTEIN LIGASE"/>
    <property type="match status" value="1"/>
</dbReference>
<reference evidence="2" key="1">
    <citation type="submission" date="2020-06" db="EMBL/GenBank/DDBJ databases">
        <authorList>
            <consortium name="Plant Systems Biology data submission"/>
        </authorList>
    </citation>
    <scope>NUCLEOTIDE SEQUENCE</scope>
    <source>
        <strain evidence="2">D6</strain>
    </source>
</reference>
<accession>A0A9N8EM93</accession>
<name>A0A9N8EM93_9STRA</name>
<proteinExistence type="predicted"/>
<dbReference type="Gene3D" id="1.25.40.10">
    <property type="entry name" value="Tetratricopeptide repeat domain"/>
    <property type="match status" value="1"/>
</dbReference>
<dbReference type="SUPFAM" id="SSF48452">
    <property type="entry name" value="TPR-like"/>
    <property type="match status" value="1"/>
</dbReference>
<comment type="caution">
    <text evidence="2">The sequence shown here is derived from an EMBL/GenBank/DDBJ whole genome shotgun (WGS) entry which is preliminary data.</text>
</comment>
<organism evidence="2 3">
    <name type="scientific">Seminavis robusta</name>
    <dbReference type="NCBI Taxonomy" id="568900"/>
    <lineage>
        <taxon>Eukaryota</taxon>
        <taxon>Sar</taxon>
        <taxon>Stramenopiles</taxon>
        <taxon>Ochrophyta</taxon>
        <taxon>Bacillariophyta</taxon>
        <taxon>Bacillariophyceae</taxon>
        <taxon>Bacillariophycidae</taxon>
        <taxon>Naviculales</taxon>
        <taxon>Naviculaceae</taxon>
        <taxon>Seminavis</taxon>
    </lineage>
</organism>
<evidence type="ECO:0000313" key="3">
    <source>
        <dbReference type="Proteomes" id="UP001153069"/>
    </source>
</evidence>
<feature type="domain" description="DUF6817" evidence="1">
    <location>
        <begin position="34"/>
        <end position="114"/>
    </location>
</feature>
<dbReference type="InterPro" id="IPR011990">
    <property type="entry name" value="TPR-like_helical_dom_sf"/>
</dbReference>
<sequence length="361" mass="40634">MAPPMPSAIRALLYQDYDPEDVKILDQFKMGATVEFAHGRGTFHSHLEGTYGILHAWGQPRAVCRAGMTHSVYSGDLFQFFLWDAARQQDRETLQSMIGSEAEGLTYLFGTINRAELGGLEKAMDADQSMAPLSQSTIPVKSRLEGTTTISPEEAANILIITVADYLDQMVDTNGWRDHHQVEMMDCLYPGDGRPAVALHWFSKVCRAIRSNLAVIPPVFNHCTAVLSKQDEVQARDAYWYVTLHETSLSMEEQIAHLEKAVRLNPFVGEPHLLLAQLYIRQQKYALAVREGRKALTKMYALASAWDKRRTYAQWVGFARMTLLRASRLEQCLPHLPITPEAHGLVSLHQVVAELRVDAEE</sequence>
<keyword evidence="3" id="KW-1185">Reference proteome</keyword>
<dbReference type="Pfam" id="PF20680">
    <property type="entry name" value="DUF6817"/>
    <property type="match status" value="1"/>
</dbReference>
<evidence type="ECO:0000313" key="2">
    <source>
        <dbReference type="EMBL" id="CAB9524377.1"/>
    </source>
</evidence>